<feature type="compositionally biased region" description="Low complexity" evidence="1">
    <location>
        <begin position="108"/>
        <end position="120"/>
    </location>
</feature>
<evidence type="ECO:0000256" key="1">
    <source>
        <dbReference type="SAM" id="MobiDB-lite"/>
    </source>
</evidence>
<proteinExistence type="predicted"/>
<name>A0A915D9Y6_9BILA</name>
<evidence type="ECO:0000313" key="2">
    <source>
        <dbReference type="Proteomes" id="UP000887574"/>
    </source>
</evidence>
<feature type="compositionally biased region" description="Polar residues" evidence="1">
    <location>
        <begin position="94"/>
        <end position="107"/>
    </location>
</feature>
<protein>
    <submittedName>
        <fullName evidence="3">Uncharacterized protein</fullName>
    </submittedName>
</protein>
<dbReference type="Proteomes" id="UP000887574">
    <property type="component" value="Unplaced"/>
</dbReference>
<feature type="region of interest" description="Disordered" evidence="1">
    <location>
        <begin position="81"/>
        <end position="122"/>
    </location>
</feature>
<keyword evidence="2" id="KW-1185">Reference proteome</keyword>
<evidence type="ECO:0000313" key="3">
    <source>
        <dbReference type="WBParaSite" id="jg17206"/>
    </source>
</evidence>
<dbReference type="AlphaFoldDB" id="A0A915D9Y6"/>
<dbReference type="WBParaSite" id="jg17206">
    <property type="protein sequence ID" value="jg17206"/>
    <property type="gene ID" value="jg17206"/>
</dbReference>
<sequence>MSFEAAKFEAVPCVFKGRAEDGNEASLFGLLIRPSSSQQQPQISTTSSSSTTSTLVPVPTPSGSAIQIVPNPNVAVSKPAIAPSSGRSYRASRHTPTCKPSSNTHTTAIPSSASQISISPRVAGPSRPNHYPAPPTHLVQIQPQWANPSTTGTSTSNHASTSTQMAYPLQPHHFEINAGHIPSGRTRMVMNNHCKAGFESPSPSQVVPQLLDP</sequence>
<feature type="region of interest" description="Disordered" evidence="1">
    <location>
        <begin position="34"/>
        <end position="59"/>
    </location>
</feature>
<accession>A0A915D9Y6</accession>
<reference evidence="3" key="1">
    <citation type="submission" date="2022-11" db="UniProtKB">
        <authorList>
            <consortium name="WormBaseParasite"/>
        </authorList>
    </citation>
    <scope>IDENTIFICATION</scope>
</reference>
<organism evidence="2 3">
    <name type="scientific">Ditylenchus dipsaci</name>
    <dbReference type="NCBI Taxonomy" id="166011"/>
    <lineage>
        <taxon>Eukaryota</taxon>
        <taxon>Metazoa</taxon>
        <taxon>Ecdysozoa</taxon>
        <taxon>Nematoda</taxon>
        <taxon>Chromadorea</taxon>
        <taxon>Rhabditida</taxon>
        <taxon>Tylenchina</taxon>
        <taxon>Tylenchomorpha</taxon>
        <taxon>Sphaerularioidea</taxon>
        <taxon>Anguinidae</taxon>
        <taxon>Anguininae</taxon>
        <taxon>Ditylenchus</taxon>
    </lineage>
</organism>